<dbReference type="SUPFAM" id="SSF51695">
    <property type="entry name" value="PLC-like phosphodiesterases"/>
    <property type="match status" value="1"/>
</dbReference>
<organism evidence="1 2">
    <name type="scientific">Orbilia ellipsospora</name>
    <dbReference type="NCBI Taxonomy" id="2528407"/>
    <lineage>
        <taxon>Eukaryota</taxon>
        <taxon>Fungi</taxon>
        <taxon>Dikarya</taxon>
        <taxon>Ascomycota</taxon>
        <taxon>Pezizomycotina</taxon>
        <taxon>Orbiliomycetes</taxon>
        <taxon>Orbiliales</taxon>
        <taxon>Orbiliaceae</taxon>
        <taxon>Orbilia</taxon>
    </lineage>
</organism>
<dbReference type="PANTHER" id="PTHR13593">
    <property type="match status" value="1"/>
</dbReference>
<comment type="caution">
    <text evidence="1">The sequence shown here is derived from an EMBL/GenBank/DDBJ whole genome shotgun (WGS) entry which is preliminary data.</text>
</comment>
<evidence type="ECO:0000313" key="2">
    <source>
        <dbReference type="Proteomes" id="UP001365542"/>
    </source>
</evidence>
<evidence type="ECO:0008006" key="3">
    <source>
        <dbReference type="Google" id="ProtNLM"/>
    </source>
</evidence>
<dbReference type="AlphaFoldDB" id="A0AAV9WVW2"/>
<keyword evidence="2" id="KW-1185">Reference proteome</keyword>
<sequence length="454" mass="51793">MGGAYSTTRSYLESINLTPETIKIYANDGDNYDWDNSAEVTYRPDHNFRDVEIKPFERASRPCETNNAAKTSTIHMKITIETGDHKANWIYFESDQKDAFTIGDGVFAPVAIKEHYNPKGAKVPTIKLYQVAFGDYNRYIVVPDSNPARWMEHLPDDTRLFDMLLPGTHDSGCIVDRGGTALSWTQAADGSTISDQLAAGIRVFDLRFRLKNGELITYHGIEDMNYAGVDIMNEIFKFLKSDKKEFVLAKIRAGADVAPKLWDAIKNSKYGDCKEMVFNASMKGAKDWVNDGWPETLKDCRGKLVIQVEDTLMTEFGGIRLPWWNDSTKDQTISSGNKDIRVQDEYKYTVGLHSQKWTSISNLLKHQETGAGPRQMWYYNFLNASGRVFPNAWSNGSGVDWGMNRRLMAYWAENTYFTTGVMWLDYFREPMGMNALPVIMAAMNNKEIRDKYRK</sequence>
<reference evidence="1 2" key="1">
    <citation type="submission" date="2019-10" db="EMBL/GenBank/DDBJ databases">
        <authorList>
            <person name="Palmer J.M."/>
        </authorList>
    </citation>
    <scope>NUCLEOTIDE SEQUENCE [LARGE SCALE GENOMIC DNA]</scope>
    <source>
        <strain evidence="1 2">TWF694</strain>
    </source>
</reference>
<dbReference type="PANTHER" id="PTHR13593:SF113">
    <property type="entry name" value="SI:DKEY-266F7.9"/>
    <property type="match status" value="1"/>
</dbReference>
<dbReference type="Gene3D" id="3.20.20.190">
    <property type="entry name" value="Phosphatidylinositol (PI) phosphodiesterase"/>
    <property type="match status" value="1"/>
</dbReference>
<dbReference type="Proteomes" id="UP001365542">
    <property type="component" value="Unassembled WGS sequence"/>
</dbReference>
<accession>A0AAV9WVW2</accession>
<proteinExistence type="predicted"/>
<protein>
    <recommendedName>
        <fullName evidence="3">Phosphatidylinositol diacylglycerol-lyase</fullName>
    </recommendedName>
</protein>
<dbReference type="InterPro" id="IPR051057">
    <property type="entry name" value="PI-PLC_domain"/>
</dbReference>
<dbReference type="InterPro" id="IPR017946">
    <property type="entry name" value="PLC-like_Pdiesterase_TIM-brl"/>
</dbReference>
<name>A0AAV9WVW2_9PEZI</name>
<evidence type="ECO:0000313" key="1">
    <source>
        <dbReference type="EMBL" id="KAK6526414.1"/>
    </source>
</evidence>
<gene>
    <name evidence="1" type="ORF">TWF694_005007</name>
</gene>
<dbReference type="EMBL" id="JAVHJO010000016">
    <property type="protein sequence ID" value="KAK6526414.1"/>
    <property type="molecule type" value="Genomic_DNA"/>
</dbReference>
<dbReference type="GO" id="GO:0006629">
    <property type="term" value="P:lipid metabolic process"/>
    <property type="evidence" value="ECO:0007669"/>
    <property type="project" value="InterPro"/>
</dbReference>
<dbReference type="GO" id="GO:0008081">
    <property type="term" value="F:phosphoric diester hydrolase activity"/>
    <property type="evidence" value="ECO:0007669"/>
    <property type="project" value="InterPro"/>
</dbReference>